<dbReference type="EMBL" id="ABOX02000031">
    <property type="protein sequence ID" value="EEF59216.1"/>
    <property type="molecule type" value="Genomic_DNA"/>
</dbReference>
<evidence type="ECO:0000256" key="1">
    <source>
        <dbReference type="ARBA" id="ARBA00006611"/>
    </source>
</evidence>
<dbReference type="Gene3D" id="3.40.50.300">
    <property type="entry name" value="P-loop containing nucleotide triphosphate hydrolases"/>
    <property type="match status" value="1"/>
</dbReference>
<dbReference type="InterPro" id="IPR027417">
    <property type="entry name" value="P-loop_NTPase"/>
</dbReference>
<accession>B9XLV9</accession>
<evidence type="ECO:0000313" key="6">
    <source>
        <dbReference type="Proteomes" id="UP000003688"/>
    </source>
</evidence>
<dbReference type="GO" id="GO:0016887">
    <property type="term" value="F:ATP hydrolysis activity"/>
    <property type="evidence" value="ECO:0007669"/>
    <property type="project" value="TreeGrafter"/>
</dbReference>
<dbReference type="GO" id="GO:0005886">
    <property type="term" value="C:plasma membrane"/>
    <property type="evidence" value="ECO:0007669"/>
    <property type="project" value="TreeGrafter"/>
</dbReference>
<comment type="caution">
    <text evidence="5">The sequence shown here is derived from an EMBL/GenBank/DDBJ whole genome shotgun (WGS) entry which is preliminary data.</text>
</comment>
<dbReference type="InterPro" id="IPR037257">
    <property type="entry name" value="T2SS_E_N_sf"/>
</dbReference>
<dbReference type="PANTHER" id="PTHR30258">
    <property type="entry name" value="TYPE II SECRETION SYSTEM PROTEIN GSPE-RELATED"/>
    <property type="match status" value="1"/>
</dbReference>
<proteinExistence type="inferred from homology"/>
<keyword evidence="2" id="KW-0547">Nucleotide-binding</keyword>
<dbReference type="FunFam" id="3.30.450.90:FF:000001">
    <property type="entry name" value="Type II secretion system ATPase GspE"/>
    <property type="match status" value="1"/>
</dbReference>
<dbReference type="CDD" id="cd01129">
    <property type="entry name" value="PulE-GspE-like"/>
    <property type="match status" value="1"/>
</dbReference>
<evidence type="ECO:0000259" key="4">
    <source>
        <dbReference type="PROSITE" id="PS00662"/>
    </source>
</evidence>
<dbReference type="SUPFAM" id="SSF52540">
    <property type="entry name" value="P-loop containing nucleoside triphosphate hydrolases"/>
    <property type="match status" value="1"/>
</dbReference>
<dbReference type="InterPro" id="IPR007831">
    <property type="entry name" value="T2SS_GspE_N"/>
</dbReference>
<dbReference type="PANTHER" id="PTHR30258:SF1">
    <property type="entry name" value="PROTEIN TRANSPORT PROTEIN HOFB HOMOLOG"/>
    <property type="match status" value="1"/>
</dbReference>
<dbReference type="RefSeq" id="WP_007416798.1">
    <property type="nucleotide sequence ID" value="NZ_ABOX02000031.1"/>
</dbReference>
<dbReference type="Gene3D" id="3.30.300.160">
    <property type="entry name" value="Type II secretion system, protein E, N-terminal domain"/>
    <property type="match status" value="1"/>
</dbReference>
<dbReference type="InterPro" id="IPR001482">
    <property type="entry name" value="T2SS/T4SS_dom"/>
</dbReference>
<evidence type="ECO:0000256" key="3">
    <source>
        <dbReference type="ARBA" id="ARBA00022840"/>
    </source>
</evidence>
<dbReference type="Gene3D" id="3.30.450.90">
    <property type="match status" value="1"/>
</dbReference>
<keyword evidence="3" id="KW-0067">ATP-binding</keyword>
<feature type="domain" description="Bacterial type II secretion system protein E" evidence="4">
    <location>
        <begin position="388"/>
        <end position="402"/>
    </location>
</feature>
<evidence type="ECO:0000256" key="2">
    <source>
        <dbReference type="ARBA" id="ARBA00022741"/>
    </source>
</evidence>
<dbReference type="AlphaFoldDB" id="B9XLV9"/>
<dbReference type="Pfam" id="PF00437">
    <property type="entry name" value="T2SSE"/>
    <property type="match status" value="1"/>
</dbReference>
<comment type="similarity">
    <text evidence="1">Belongs to the GSP E family.</text>
</comment>
<dbReference type="GO" id="GO:0005524">
    <property type="term" value="F:ATP binding"/>
    <property type="evidence" value="ECO:0007669"/>
    <property type="project" value="UniProtKB-KW"/>
</dbReference>
<gene>
    <name evidence="5" type="ORF">Cflav_PD2421</name>
</gene>
<dbReference type="SUPFAM" id="SSF160246">
    <property type="entry name" value="EspE N-terminal domain-like"/>
    <property type="match status" value="1"/>
</dbReference>
<dbReference type="FunFam" id="3.40.50.300:FF:000398">
    <property type="entry name" value="Type IV pilus assembly ATPase PilB"/>
    <property type="match status" value="1"/>
</dbReference>
<evidence type="ECO:0000313" key="5">
    <source>
        <dbReference type="EMBL" id="EEF59216.1"/>
    </source>
</evidence>
<sequence>MSDIISDPLLSLIKEQNLIDDLQYEEVEGELGRSGKPVIQILQDLGIMDIATILQLEADALSTEVVSLRDRELTKDILAAVPASTARMYRCIPVGVFGNTVQIAPMEPLDPRHIDELGFVVKRDIQVVVADPADIEKAIEKSYGTEEESFSDILKEIGDDKGIASEVAAVEGANSDTVLADLANEVPIVRFVNLILFQAVQDRASDIHFEPFETEFRIRYRVDGALYEMAPPPKHLALPVTSRIKVMANLNISERRLPQDGRISLNLGNRVIDLRVSTLPTQFGESVVLRVLDRNSVNLDINALGFPRNIHEYVVEAINRPNGIFVVTGPTGSGKTTTLYSCLRTVNTIDSKLLTAEDPVEFDIEGIMQVAINEASGLTFSKVLRSFLRQDPDIIMVGEMRDLETAQISIQASLTGHLVLSTLHTNDAPGAVTRLVDMGVEPFLISSTLMGVLAQRLVRTVCKNCRTPFEPTENQLNLLNLSPHDLGDKMFYYGRGCSTCNDTGYKGRKGIYELLVVSEPIRALINERAPTVVVRQKAVELGMITLREDGLRGIFDGNTTIEEVVKYT</sequence>
<protein>
    <submittedName>
        <fullName evidence="5">Type II secretion system protein E</fullName>
    </submittedName>
</protein>
<dbReference type="Proteomes" id="UP000003688">
    <property type="component" value="Unassembled WGS sequence"/>
</dbReference>
<dbReference type="OrthoDB" id="9773102at2"/>
<dbReference type="Pfam" id="PF05157">
    <property type="entry name" value="MshEN"/>
    <property type="match status" value="1"/>
</dbReference>
<dbReference type="PROSITE" id="PS00662">
    <property type="entry name" value="T2SP_E"/>
    <property type="match status" value="1"/>
</dbReference>
<name>B9XLV9_PEDPL</name>
<dbReference type="STRING" id="320771.Cflav_PD2421"/>
<reference evidence="5 6" key="1">
    <citation type="journal article" date="2011" name="J. Bacteriol.">
        <title>Genome sequence of 'Pedosphaera parvula' Ellin514, an aerobic Verrucomicrobial isolate from pasture soil.</title>
        <authorList>
            <person name="Kant R."/>
            <person name="van Passel M.W."/>
            <person name="Sangwan P."/>
            <person name="Palva A."/>
            <person name="Lucas S."/>
            <person name="Copeland A."/>
            <person name="Lapidus A."/>
            <person name="Glavina Del Rio T."/>
            <person name="Dalin E."/>
            <person name="Tice H."/>
            <person name="Bruce D."/>
            <person name="Goodwin L."/>
            <person name="Pitluck S."/>
            <person name="Chertkov O."/>
            <person name="Larimer F.W."/>
            <person name="Land M.L."/>
            <person name="Hauser L."/>
            <person name="Brettin T.S."/>
            <person name="Detter J.C."/>
            <person name="Han S."/>
            <person name="de Vos W.M."/>
            <person name="Janssen P.H."/>
            <person name="Smidt H."/>
        </authorList>
    </citation>
    <scope>NUCLEOTIDE SEQUENCE [LARGE SCALE GENOMIC DNA]</scope>
    <source>
        <strain evidence="5 6">Ellin514</strain>
    </source>
</reference>
<organism evidence="5 6">
    <name type="scientific">Pedosphaera parvula (strain Ellin514)</name>
    <dbReference type="NCBI Taxonomy" id="320771"/>
    <lineage>
        <taxon>Bacteria</taxon>
        <taxon>Pseudomonadati</taxon>
        <taxon>Verrucomicrobiota</taxon>
        <taxon>Pedosphaerae</taxon>
        <taxon>Pedosphaerales</taxon>
        <taxon>Pedosphaeraceae</taxon>
        <taxon>Pedosphaera</taxon>
    </lineage>
</organism>
<keyword evidence="6" id="KW-1185">Reference proteome</keyword>